<evidence type="ECO:0000256" key="7">
    <source>
        <dbReference type="ARBA" id="ARBA00022984"/>
    </source>
</evidence>
<comment type="similarity">
    <text evidence="2">Belongs to the YkuD family.</text>
</comment>
<dbReference type="eggNOG" id="COG1376">
    <property type="taxonomic scope" value="Bacteria"/>
</dbReference>
<evidence type="ECO:0000256" key="6">
    <source>
        <dbReference type="ARBA" id="ARBA00022960"/>
    </source>
</evidence>
<evidence type="ECO:0000256" key="5">
    <source>
        <dbReference type="ARBA" id="ARBA00022801"/>
    </source>
</evidence>
<dbReference type="GO" id="GO:0008360">
    <property type="term" value="P:regulation of cell shape"/>
    <property type="evidence" value="ECO:0007669"/>
    <property type="project" value="UniProtKB-UniRule"/>
</dbReference>
<dbReference type="PANTHER" id="PTHR30582:SF24">
    <property type="entry name" value="L,D-TRANSPEPTIDASE ERFK_SRFK-RELATED"/>
    <property type="match status" value="1"/>
</dbReference>
<comment type="caution">
    <text evidence="11">The sequence shown here is derived from an EMBL/GenBank/DDBJ whole genome shotgun (WGS) entry which is preliminary data.</text>
</comment>
<evidence type="ECO:0000313" key="12">
    <source>
        <dbReference type="Proteomes" id="UP000006242"/>
    </source>
</evidence>
<proteinExistence type="inferred from homology"/>
<dbReference type="InterPro" id="IPR050979">
    <property type="entry name" value="LD-transpeptidase"/>
</dbReference>
<feature type="active site" description="Proton donor/acceptor" evidence="9">
    <location>
        <position position="126"/>
    </location>
</feature>
<dbReference type="GO" id="GO:0018104">
    <property type="term" value="P:peptidoglycan-protein cross-linking"/>
    <property type="evidence" value="ECO:0007669"/>
    <property type="project" value="TreeGrafter"/>
</dbReference>
<dbReference type="GO" id="GO:0071555">
    <property type="term" value="P:cell wall organization"/>
    <property type="evidence" value="ECO:0007669"/>
    <property type="project" value="UniProtKB-UniRule"/>
</dbReference>
<dbReference type="GO" id="GO:0005576">
    <property type="term" value="C:extracellular region"/>
    <property type="evidence" value="ECO:0007669"/>
    <property type="project" value="TreeGrafter"/>
</dbReference>
<dbReference type="STRING" id="1033802.SSPSH_002920"/>
<dbReference type="EC" id="1.3.99.16" evidence="11"/>
<keyword evidence="4" id="KW-0808">Transferase</keyword>
<evidence type="ECO:0000313" key="11">
    <source>
        <dbReference type="EMBL" id="ERJ18292.1"/>
    </source>
</evidence>
<evidence type="ECO:0000256" key="3">
    <source>
        <dbReference type="ARBA" id="ARBA00022676"/>
    </source>
</evidence>
<evidence type="ECO:0000256" key="1">
    <source>
        <dbReference type="ARBA" id="ARBA00004752"/>
    </source>
</evidence>
<gene>
    <name evidence="11" type="ORF">SSPSH_002920</name>
</gene>
<feature type="active site" description="Nucleophile" evidence="9">
    <location>
        <position position="142"/>
    </location>
</feature>
<dbReference type="UniPathway" id="UPA00219"/>
<dbReference type="SUPFAM" id="SSF141523">
    <property type="entry name" value="L,D-transpeptidase catalytic domain-like"/>
    <property type="match status" value="1"/>
</dbReference>
<feature type="domain" description="L,D-TPase catalytic" evidence="10">
    <location>
        <begin position="9"/>
        <end position="166"/>
    </location>
</feature>
<reference evidence="11 12" key="2">
    <citation type="journal article" date="2013" name="PLoS ONE">
        <title>INDIGO - INtegrated Data Warehouse of MIcrobial GenOmes with Examples from the Red Sea Extremophiles.</title>
        <authorList>
            <person name="Alam I."/>
            <person name="Antunes A."/>
            <person name="Kamau A.A."/>
            <person name="Ba Alawi W."/>
            <person name="Kalkatawi M."/>
            <person name="Stingl U."/>
            <person name="Bajic V.B."/>
        </authorList>
    </citation>
    <scope>NUCLEOTIDE SEQUENCE [LARGE SCALE GENOMIC DNA]</scope>
    <source>
        <strain evidence="11 12">E1L3A</strain>
    </source>
</reference>
<organism evidence="11 12">
    <name type="scientific">Salinisphaera shabanensis E1L3A</name>
    <dbReference type="NCBI Taxonomy" id="1033802"/>
    <lineage>
        <taxon>Bacteria</taxon>
        <taxon>Pseudomonadati</taxon>
        <taxon>Pseudomonadota</taxon>
        <taxon>Gammaproteobacteria</taxon>
        <taxon>Salinisphaerales</taxon>
        <taxon>Salinisphaeraceae</taxon>
        <taxon>Salinisphaera</taxon>
    </lineage>
</organism>
<dbReference type="GO" id="GO:0016757">
    <property type="term" value="F:glycosyltransferase activity"/>
    <property type="evidence" value="ECO:0007669"/>
    <property type="project" value="UniProtKB-KW"/>
</dbReference>
<dbReference type="Gene3D" id="2.40.440.10">
    <property type="entry name" value="L,D-transpeptidase catalytic domain-like"/>
    <property type="match status" value="1"/>
</dbReference>
<keyword evidence="7 9" id="KW-0573">Peptidoglycan synthesis</keyword>
<dbReference type="Pfam" id="PF03734">
    <property type="entry name" value="YkuD"/>
    <property type="match status" value="1"/>
</dbReference>
<dbReference type="InterPro" id="IPR005490">
    <property type="entry name" value="LD_TPept_cat_dom"/>
</dbReference>
<protein>
    <submittedName>
        <fullName evidence="11">ErfK-YbiS-YcfS-YnhG family protein</fullName>
        <ecNumber evidence="11">1.3.99.16</ecNumber>
    </submittedName>
</protein>
<keyword evidence="5" id="KW-0378">Hydrolase</keyword>
<dbReference type="PANTHER" id="PTHR30582">
    <property type="entry name" value="L,D-TRANSPEPTIDASE"/>
    <property type="match status" value="1"/>
</dbReference>
<reference evidence="11 12" key="1">
    <citation type="journal article" date="2011" name="J. Bacteriol.">
        <title>Genome sequence of Salinisphaera shabanensis, a gammaproteobacterium from the harsh, variable environment of the brine-seawater interface of the Shaban Deep in the Red Sea.</title>
        <authorList>
            <person name="Antunes A."/>
            <person name="Alam I."/>
            <person name="Bajic V.B."/>
            <person name="Stingl U."/>
        </authorList>
    </citation>
    <scope>NUCLEOTIDE SEQUENCE [LARGE SCALE GENOMIC DNA]</scope>
    <source>
        <strain evidence="11 12">E1L3A</strain>
    </source>
</reference>
<keyword evidence="6 9" id="KW-0133">Cell shape</keyword>
<keyword evidence="11" id="KW-0560">Oxidoreductase</keyword>
<comment type="pathway">
    <text evidence="1 9">Cell wall biogenesis; peptidoglycan biosynthesis.</text>
</comment>
<evidence type="ECO:0000256" key="2">
    <source>
        <dbReference type="ARBA" id="ARBA00005992"/>
    </source>
</evidence>
<evidence type="ECO:0000256" key="8">
    <source>
        <dbReference type="ARBA" id="ARBA00023316"/>
    </source>
</evidence>
<evidence type="ECO:0000259" key="10">
    <source>
        <dbReference type="PROSITE" id="PS52029"/>
    </source>
</evidence>
<accession>U2EIX7</accession>
<keyword evidence="8 9" id="KW-0961">Cell wall biogenesis/degradation</keyword>
<evidence type="ECO:0000256" key="9">
    <source>
        <dbReference type="PROSITE-ProRule" id="PRU01373"/>
    </source>
</evidence>
<dbReference type="CDD" id="cd16913">
    <property type="entry name" value="YkuD_like"/>
    <property type="match status" value="1"/>
</dbReference>
<dbReference type="RefSeq" id="WP_021031793.1">
    <property type="nucleotide sequence ID" value="NZ_AFNV02000021.1"/>
</dbReference>
<dbReference type="GO" id="GO:0071972">
    <property type="term" value="F:peptidoglycan L,D-transpeptidase activity"/>
    <property type="evidence" value="ECO:0007669"/>
    <property type="project" value="TreeGrafter"/>
</dbReference>
<keyword evidence="3" id="KW-0328">Glycosyltransferase</keyword>
<keyword evidence="12" id="KW-1185">Reference proteome</keyword>
<dbReference type="AlphaFoldDB" id="U2EIX7"/>
<evidence type="ECO:0000256" key="4">
    <source>
        <dbReference type="ARBA" id="ARBA00022679"/>
    </source>
</evidence>
<dbReference type="InterPro" id="IPR038063">
    <property type="entry name" value="Transpep_catalytic_dom"/>
</dbReference>
<dbReference type="Proteomes" id="UP000006242">
    <property type="component" value="Unassembled WGS sequence"/>
</dbReference>
<dbReference type="EMBL" id="AFNV02000021">
    <property type="protein sequence ID" value="ERJ18292.1"/>
    <property type="molecule type" value="Genomic_DNA"/>
</dbReference>
<sequence>MGGVMGTEVHIEIDLRAQTLTLLDQQDHEIKQYDVSTATKGGGEFEGSNQTPRGKHRIRAKIGADSPPGTVFKERRPTGEVYSVELAESAPREDWILSRILWLCGEEIGRNRLGAMDSMRRNIYIHGAADTAVMGKPGSTGCIRMSNSDVIDLFDRIDVGTKVLIHE</sequence>
<dbReference type="PROSITE" id="PS52029">
    <property type="entry name" value="LD_TPASE"/>
    <property type="match status" value="1"/>
</dbReference>
<name>U2EIX7_9GAMM</name>
<dbReference type="GO" id="GO:0047121">
    <property type="term" value="F:isoquinoline 1-oxidoreductase activity"/>
    <property type="evidence" value="ECO:0007669"/>
    <property type="project" value="UniProtKB-EC"/>
</dbReference>